<accession>A0AAV7RSS7</accession>
<dbReference type="EMBL" id="JANPWB010000009">
    <property type="protein sequence ID" value="KAJ1154003.1"/>
    <property type="molecule type" value="Genomic_DNA"/>
</dbReference>
<evidence type="ECO:0000313" key="2">
    <source>
        <dbReference type="EMBL" id="KAJ1154003.1"/>
    </source>
</evidence>
<dbReference type="PANTHER" id="PTHR11505">
    <property type="entry name" value="L1 TRANSPOSABLE ELEMENT-RELATED"/>
    <property type="match status" value="1"/>
</dbReference>
<dbReference type="Gene3D" id="3.30.70.1820">
    <property type="entry name" value="L1 transposable element, RRM domain"/>
    <property type="match status" value="1"/>
</dbReference>
<evidence type="ECO:0000313" key="3">
    <source>
        <dbReference type="Proteomes" id="UP001066276"/>
    </source>
</evidence>
<dbReference type="AlphaFoldDB" id="A0AAV7RSS7"/>
<gene>
    <name evidence="2" type="ORF">NDU88_006760</name>
</gene>
<name>A0AAV7RSS7_PLEWA</name>
<keyword evidence="3" id="KW-1185">Reference proteome</keyword>
<feature type="coiled-coil region" evidence="1">
    <location>
        <begin position="68"/>
        <end position="95"/>
    </location>
</feature>
<dbReference type="Proteomes" id="UP001066276">
    <property type="component" value="Chromosome 5"/>
</dbReference>
<organism evidence="2 3">
    <name type="scientific">Pleurodeles waltl</name>
    <name type="common">Iberian ribbed newt</name>
    <dbReference type="NCBI Taxonomy" id="8319"/>
    <lineage>
        <taxon>Eukaryota</taxon>
        <taxon>Metazoa</taxon>
        <taxon>Chordata</taxon>
        <taxon>Craniata</taxon>
        <taxon>Vertebrata</taxon>
        <taxon>Euteleostomi</taxon>
        <taxon>Amphibia</taxon>
        <taxon>Batrachia</taxon>
        <taxon>Caudata</taxon>
        <taxon>Salamandroidea</taxon>
        <taxon>Salamandridae</taxon>
        <taxon>Pleurodelinae</taxon>
        <taxon>Pleurodeles</taxon>
    </lineage>
</organism>
<reference evidence="2" key="1">
    <citation type="journal article" date="2022" name="bioRxiv">
        <title>Sequencing and chromosome-scale assembly of the giantPleurodeles waltlgenome.</title>
        <authorList>
            <person name="Brown T."/>
            <person name="Elewa A."/>
            <person name="Iarovenko S."/>
            <person name="Subramanian E."/>
            <person name="Araus A.J."/>
            <person name="Petzold A."/>
            <person name="Susuki M."/>
            <person name="Suzuki K.-i.T."/>
            <person name="Hayashi T."/>
            <person name="Toyoda A."/>
            <person name="Oliveira C."/>
            <person name="Osipova E."/>
            <person name="Leigh N.D."/>
            <person name="Simon A."/>
            <person name="Yun M.H."/>
        </authorList>
    </citation>
    <scope>NUCLEOTIDE SEQUENCE</scope>
    <source>
        <strain evidence="2">20211129_DDA</strain>
        <tissue evidence="2">Liver</tissue>
    </source>
</reference>
<sequence>MSATAPTLQDVLQAIAASRTALEVKIDTLSIDLGLLRDDHCRLAEWVTATEREISVTTPALALVDGHLTSIEARLKTLENKAEDAENRARHNNIRVVGLPEKVEGTDMVCYLEAWLSSVVVPEGLSPYFVLERAHGVPTKSLPPGAPPRMVVAQLLHFKDHDYLLQQVRLHENLMVENSSVLIPRLL</sequence>
<dbReference type="InterPro" id="IPR004244">
    <property type="entry name" value="Transposase_22"/>
</dbReference>
<evidence type="ECO:0000256" key="1">
    <source>
        <dbReference type="SAM" id="Coils"/>
    </source>
</evidence>
<proteinExistence type="predicted"/>
<comment type="caution">
    <text evidence="2">The sequence shown here is derived from an EMBL/GenBank/DDBJ whole genome shotgun (WGS) entry which is preliminary data.</text>
</comment>
<keyword evidence="1" id="KW-0175">Coiled coil</keyword>
<protein>
    <submittedName>
        <fullName evidence="2">Uncharacterized protein</fullName>
    </submittedName>
</protein>